<evidence type="ECO:0000313" key="1">
    <source>
        <dbReference type="EMBL" id="MCW3788283.1"/>
    </source>
</evidence>
<comment type="caution">
    <text evidence="1">The sequence shown here is derived from an EMBL/GenBank/DDBJ whole genome shotgun (WGS) entry which is preliminary data.</text>
</comment>
<dbReference type="CDD" id="cd23669">
    <property type="entry name" value="GH55_SacteLam55A-like"/>
    <property type="match status" value="1"/>
</dbReference>
<name>A0AAE3SHN5_9BACT</name>
<dbReference type="EMBL" id="JAPDPJ010000049">
    <property type="protein sequence ID" value="MCW3788283.1"/>
    <property type="molecule type" value="Genomic_DNA"/>
</dbReference>
<keyword evidence="2" id="KW-1185">Reference proteome</keyword>
<organism evidence="1 2">
    <name type="scientific">Plebeiibacterium sediminum</name>
    <dbReference type="NCBI Taxonomy" id="2992112"/>
    <lineage>
        <taxon>Bacteria</taxon>
        <taxon>Pseudomonadati</taxon>
        <taxon>Bacteroidota</taxon>
        <taxon>Bacteroidia</taxon>
        <taxon>Marinilabiliales</taxon>
        <taxon>Marinilabiliaceae</taxon>
        <taxon>Plebeiibacterium</taxon>
    </lineage>
</organism>
<dbReference type="Proteomes" id="UP001209229">
    <property type="component" value="Unassembled WGS sequence"/>
</dbReference>
<dbReference type="RefSeq" id="WP_301191844.1">
    <property type="nucleotide sequence ID" value="NZ_JAPDPJ010000049.1"/>
</dbReference>
<evidence type="ECO:0000313" key="2">
    <source>
        <dbReference type="Proteomes" id="UP001209229"/>
    </source>
</evidence>
<dbReference type="Gene3D" id="2.160.20.10">
    <property type="entry name" value="Single-stranded right-handed beta-helix, Pectin lyase-like"/>
    <property type="match status" value="1"/>
</dbReference>
<accession>A0AAE3SHN5</accession>
<dbReference type="InterPro" id="IPR059186">
    <property type="entry name" value="SACTE_4363"/>
</dbReference>
<protein>
    <submittedName>
        <fullName evidence="1">Coagulation factor 5/8 type domain-containing protein</fullName>
    </submittedName>
</protein>
<sequence>MILINKNSFTKHSIYLYFLLLLILTGGCNTQNKSVLSEIDFGKNVYVFSPDMKMEHIQHIADSVYVLQSDKHSEFNENRFALLFMPGEYNLNIKVGYYTSVAGLGQTPNEVIINGGVEAFAPPTYNGSVLINFWRSVENLTIVPTKDSTNVWAVSQAAPMRRVHIKGNLRLHDHGAASGGYLSDSKVDGKVDFGPQQQWFSRNCLWNSCSGGLWNIVSLDVLGAPEHQWPERPYLSLEDTLLIREKPFLALNKKNELVVKKPLQRKRMHGISWLNSEDKDYTEVNIVDFYIAHSNLDNSKSLNAALQKGKHVLFTPGIYKLNESLQVTNPETMLIGIGLPTLIPENGNAVMEIADIDGTTLSGLLVDAGLQKSETLIQFGTPESNHNHNNNPSYIFDLFVRVGGYIQGTTHNCLTINSNNVVIDHIWLWRADHGNGAGWDLNKAASGLIVNGDDVTAYGLFNEHFQEYHTVWNGENGKVFFYQSEMPYFVPSPEEWQHDGTNGYASYKVAENVNNHEVWGMGIYNVFFKSPVIVDQAVETPSHIEKKLNHITTIWLGGNESSEVRSVINGKGQSVNINNRKAVW</sequence>
<gene>
    <name evidence="1" type="ORF">OM075_17575</name>
</gene>
<dbReference type="PROSITE" id="PS51257">
    <property type="entry name" value="PROKAR_LIPOPROTEIN"/>
    <property type="match status" value="1"/>
</dbReference>
<reference evidence="1" key="1">
    <citation type="submission" date="2022-10" db="EMBL/GenBank/DDBJ databases">
        <authorList>
            <person name="Yu W.X."/>
        </authorList>
    </citation>
    <scope>NUCLEOTIDE SEQUENCE</scope>
    <source>
        <strain evidence="1">AAT</strain>
    </source>
</reference>
<dbReference type="InterPro" id="IPR011050">
    <property type="entry name" value="Pectin_lyase_fold/virulence"/>
</dbReference>
<proteinExistence type="predicted"/>
<dbReference type="AlphaFoldDB" id="A0AAE3SHN5"/>
<dbReference type="InterPro" id="IPR012334">
    <property type="entry name" value="Pectin_lyas_fold"/>
</dbReference>
<dbReference type="SUPFAM" id="SSF51126">
    <property type="entry name" value="Pectin lyase-like"/>
    <property type="match status" value="1"/>
</dbReference>